<dbReference type="Proteomes" id="UP000699691">
    <property type="component" value="Unassembled WGS sequence"/>
</dbReference>
<gene>
    <name evidence="5" type="ORF">KC573_04080</name>
</gene>
<name>A0A955LWT2_UNCKA</name>
<accession>A0A955LWT2</accession>
<protein>
    <recommendedName>
        <fullName evidence="4">DOT1 domain-containing protein</fullName>
    </recommendedName>
</protein>
<evidence type="ECO:0000256" key="1">
    <source>
        <dbReference type="ARBA" id="ARBA00022603"/>
    </source>
</evidence>
<reference evidence="5" key="1">
    <citation type="submission" date="2020-04" db="EMBL/GenBank/DDBJ databases">
        <authorList>
            <person name="Zhang T."/>
        </authorList>
    </citation>
    <scope>NUCLEOTIDE SEQUENCE</scope>
    <source>
        <strain evidence="5">HKST-UBA02</strain>
    </source>
</reference>
<dbReference type="AlphaFoldDB" id="A0A955LWT2"/>
<dbReference type="InterPro" id="IPR029063">
    <property type="entry name" value="SAM-dependent_MTases_sf"/>
</dbReference>
<dbReference type="SUPFAM" id="SSF53335">
    <property type="entry name" value="S-adenosyl-L-methionine-dependent methyltransferases"/>
    <property type="match status" value="1"/>
</dbReference>
<sequence length="176" mass="20290">MLIMLAISLWLLIASVGFIQTKKAGAYYVPTKNTVLMNIFEKLQPTKDSVLIDLGSGDGKILRFAAKEYGVTAIGYEVVLWPYLEYKIKNWFFLLQYPELRTKIKTIRESAFTADISQANYVFLYTSPEFSEKIAPKLKKELTPGTRIVSLTFHLPNWTALEEYQCDGMTYWIYET</sequence>
<keyword evidence="3" id="KW-0949">S-adenosyl-L-methionine</keyword>
<evidence type="ECO:0000259" key="4">
    <source>
        <dbReference type="Pfam" id="PF08123"/>
    </source>
</evidence>
<organism evidence="5 6">
    <name type="scientific">candidate division WWE3 bacterium</name>
    <dbReference type="NCBI Taxonomy" id="2053526"/>
    <lineage>
        <taxon>Bacteria</taxon>
        <taxon>Katanobacteria</taxon>
    </lineage>
</organism>
<evidence type="ECO:0000313" key="6">
    <source>
        <dbReference type="Proteomes" id="UP000699691"/>
    </source>
</evidence>
<dbReference type="PANTHER" id="PTHR13610">
    <property type="entry name" value="METHYLTRANSFERASE DOMAIN-CONTAINING PROTEIN"/>
    <property type="match status" value="1"/>
</dbReference>
<feature type="domain" description="DOT1" evidence="4">
    <location>
        <begin position="30"/>
        <end position="155"/>
    </location>
</feature>
<evidence type="ECO:0000313" key="5">
    <source>
        <dbReference type="EMBL" id="MCA9397985.1"/>
    </source>
</evidence>
<keyword evidence="2" id="KW-0808">Transferase</keyword>
<dbReference type="PANTHER" id="PTHR13610:SF9">
    <property type="entry name" value="FI06469P"/>
    <property type="match status" value="1"/>
</dbReference>
<proteinExistence type="predicted"/>
<dbReference type="Gene3D" id="3.40.50.150">
    <property type="entry name" value="Vaccinia Virus protein VP39"/>
    <property type="match status" value="1"/>
</dbReference>
<dbReference type="EMBL" id="JAGQKY010000225">
    <property type="protein sequence ID" value="MCA9397985.1"/>
    <property type="molecule type" value="Genomic_DNA"/>
</dbReference>
<dbReference type="Pfam" id="PF08123">
    <property type="entry name" value="DOT1"/>
    <property type="match status" value="1"/>
</dbReference>
<evidence type="ECO:0000256" key="2">
    <source>
        <dbReference type="ARBA" id="ARBA00022679"/>
    </source>
</evidence>
<dbReference type="InterPro" id="IPR026170">
    <property type="entry name" value="FAM173A/B"/>
</dbReference>
<dbReference type="GO" id="GO:0032259">
    <property type="term" value="P:methylation"/>
    <property type="evidence" value="ECO:0007669"/>
    <property type="project" value="UniProtKB-KW"/>
</dbReference>
<keyword evidence="1" id="KW-0489">Methyltransferase</keyword>
<dbReference type="InterPro" id="IPR025789">
    <property type="entry name" value="DOT1_dom"/>
</dbReference>
<comment type="caution">
    <text evidence="5">The sequence shown here is derived from an EMBL/GenBank/DDBJ whole genome shotgun (WGS) entry which is preliminary data.</text>
</comment>
<dbReference type="GO" id="GO:0031151">
    <property type="term" value="F:histone H3K79 methyltransferase activity"/>
    <property type="evidence" value="ECO:0007669"/>
    <property type="project" value="InterPro"/>
</dbReference>
<evidence type="ECO:0000256" key="3">
    <source>
        <dbReference type="ARBA" id="ARBA00022691"/>
    </source>
</evidence>
<reference evidence="5" key="2">
    <citation type="journal article" date="2021" name="Microbiome">
        <title>Successional dynamics and alternative stable states in a saline activated sludge microbial community over 9 years.</title>
        <authorList>
            <person name="Wang Y."/>
            <person name="Ye J."/>
            <person name="Ju F."/>
            <person name="Liu L."/>
            <person name="Boyd J.A."/>
            <person name="Deng Y."/>
            <person name="Parks D.H."/>
            <person name="Jiang X."/>
            <person name="Yin X."/>
            <person name="Woodcroft B.J."/>
            <person name="Tyson G.W."/>
            <person name="Hugenholtz P."/>
            <person name="Polz M.F."/>
            <person name="Zhang T."/>
        </authorList>
    </citation>
    <scope>NUCLEOTIDE SEQUENCE</scope>
    <source>
        <strain evidence="5">HKST-UBA02</strain>
    </source>
</reference>